<dbReference type="Proteomes" id="UP001061991">
    <property type="component" value="Chromosome"/>
</dbReference>
<organism evidence="1 2">
    <name type="scientific">Phyllobacterium zundukense</name>
    <dbReference type="NCBI Taxonomy" id="1867719"/>
    <lineage>
        <taxon>Bacteria</taxon>
        <taxon>Pseudomonadati</taxon>
        <taxon>Pseudomonadota</taxon>
        <taxon>Alphaproteobacteria</taxon>
        <taxon>Hyphomicrobiales</taxon>
        <taxon>Phyllobacteriaceae</taxon>
        <taxon>Phyllobacterium</taxon>
    </lineage>
</organism>
<reference evidence="1" key="1">
    <citation type="submission" date="2022-09" db="EMBL/GenBank/DDBJ databases">
        <title>Interaction between co-microsymbionts with complementary sets of symbiotic genes in legume-rhizobium systems.</title>
        <authorList>
            <person name="Safronova V."/>
            <person name="Sazanova A."/>
            <person name="Afonin A."/>
            <person name="Chirak E."/>
        </authorList>
    </citation>
    <scope>NUCLEOTIDE SEQUENCE</scope>
    <source>
        <strain evidence="1">A18/3m</strain>
    </source>
</reference>
<sequence>MADKTWEQAALELKLEMMAVEMVCGYLLAKEAFRHPDPKAALMQDTGILLGKADQLAAQAGGVSQPITEGMERICANAEAIVTGK</sequence>
<proteinExistence type="predicted"/>
<keyword evidence="2" id="KW-1185">Reference proteome</keyword>
<accession>A0ACD4D598</accession>
<evidence type="ECO:0000313" key="1">
    <source>
        <dbReference type="EMBL" id="UXN60910.1"/>
    </source>
</evidence>
<gene>
    <name evidence="1" type="ORF">N8E88_31400</name>
</gene>
<protein>
    <submittedName>
        <fullName evidence="1">Uncharacterized protein</fullName>
    </submittedName>
</protein>
<evidence type="ECO:0000313" key="2">
    <source>
        <dbReference type="Proteomes" id="UP001061991"/>
    </source>
</evidence>
<name>A0ACD4D598_9HYPH</name>
<dbReference type="EMBL" id="CP104973">
    <property type="protein sequence ID" value="UXN60910.1"/>
    <property type="molecule type" value="Genomic_DNA"/>
</dbReference>